<evidence type="ECO:0008006" key="11">
    <source>
        <dbReference type="Google" id="ProtNLM"/>
    </source>
</evidence>
<reference evidence="10" key="1">
    <citation type="submission" date="2013-11" db="EMBL/GenBank/DDBJ databases">
        <title>The Genome Sequence of Phytophthora parasitica CHvinca01.</title>
        <authorList>
            <consortium name="The Broad Institute Genomics Platform"/>
            <person name="Russ C."/>
            <person name="Tyler B."/>
            <person name="Panabieres F."/>
            <person name="Shan W."/>
            <person name="Tripathy S."/>
            <person name="Grunwald N."/>
            <person name="Machado M."/>
            <person name="Johnson C.S."/>
            <person name="Arredondo F."/>
            <person name="Hong C."/>
            <person name="Coffey M."/>
            <person name="Young S.K."/>
            <person name="Zeng Q."/>
            <person name="Gargeya S."/>
            <person name="Fitzgerald M."/>
            <person name="Abouelleil A."/>
            <person name="Alvarado L."/>
            <person name="Chapman S.B."/>
            <person name="Gainer-Dewar J."/>
            <person name="Goldberg J."/>
            <person name="Griggs A."/>
            <person name="Gujja S."/>
            <person name="Hansen M."/>
            <person name="Howarth C."/>
            <person name="Imamovic A."/>
            <person name="Ireland A."/>
            <person name="Larimer J."/>
            <person name="McCowan C."/>
            <person name="Murphy C."/>
            <person name="Pearson M."/>
            <person name="Poon T.W."/>
            <person name="Priest M."/>
            <person name="Roberts A."/>
            <person name="Saif S."/>
            <person name="Shea T."/>
            <person name="Sykes S."/>
            <person name="Wortman J."/>
            <person name="Nusbaum C."/>
            <person name="Birren B."/>
        </authorList>
    </citation>
    <scope>NUCLEOTIDE SEQUENCE [LARGE SCALE GENOMIC DNA]</scope>
    <source>
        <strain evidence="10">CHvinca01</strain>
    </source>
</reference>
<keyword evidence="7" id="KW-0482">Metalloprotease</keyword>
<dbReference type="OrthoDB" id="6475849at2759"/>
<dbReference type="AlphaFoldDB" id="W2K044"/>
<evidence type="ECO:0000256" key="7">
    <source>
        <dbReference type="ARBA" id="ARBA00023049"/>
    </source>
</evidence>
<dbReference type="Gene3D" id="3.40.390.10">
    <property type="entry name" value="Collagenase (Catalytic Domain)"/>
    <property type="match status" value="1"/>
</dbReference>
<comment type="similarity">
    <text evidence="2">Belongs to the peptidase M13 family.</text>
</comment>
<evidence type="ECO:0000313" key="10">
    <source>
        <dbReference type="EMBL" id="ETL77790.1"/>
    </source>
</evidence>
<dbReference type="InterPro" id="IPR008753">
    <property type="entry name" value="Peptidase_M13_N"/>
</dbReference>
<keyword evidence="4" id="KW-0479">Metal-binding</keyword>
<feature type="domain" description="Peptidase M13 C-terminal" evidence="8">
    <location>
        <begin position="507"/>
        <end position="711"/>
    </location>
</feature>
<feature type="non-terminal residue" evidence="10">
    <location>
        <position position="1"/>
    </location>
</feature>
<dbReference type="GO" id="GO:0005886">
    <property type="term" value="C:plasma membrane"/>
    <property type="evidence" value="ECO:0007669"/>
    <property type="project" value="TreeGrafter"/>
</dbReference>
<evidence type="ECO:0000256" key="1">
    <source>
        <dbReference type="ARBA" id="ARBA00001947"/>
    </source>
</evidence>
<gene>
    <name evidence="10" type="ORF">L917_21277</name>
</gene>
<dbReference type="Proteomes" id="UP000054423">
    <property type="component" value="Unassembled WGS sequence"/>
</dbReference>
<keyword evidence="6" id="KW-0862">Zinc</keyword>
<dbReference type="PRINTS" id="PR00786">
    <property type="entry name" value="NEPRILYSIN"/>
</dbReference>
<comment type="cofactor">
    <cofactor evidence="1">
        <name>Zn(2+)</name>
        <dbReference type="ChEBI" id="CHEBI:29105"/>
    </cofactor>
</comment>
<dbReference type="InterPro" id="IPR018497">
    <property type="entry name" value="Peptidase_M13_C"/>
</dbReference>
<proteinExistence type="inferred from homology"/>
<dbReference type="InterPro" id="IPR000718">
    <property type="entry name" value="Peptidase_M13"/>
</dbReference>
<sequence>SSYWVNIRILVRKVVTSGCVLYRLLHSSSCPLVTISMKRLSIVGCALLLSPPLAASVSFPDNVASLIDTSADPCEDFYQFSCGGWLATHEIDVDKSIVEYSFDMAQDAMDETILQAIANDSTSLTGALFASCMDMDARNALGAEPLQSGLESIVKAQNRQELFRIAGRLARTGADFITNLQPHSSLQNSSRNILWVSHADLTLDDEYYENPQVLTYVETNLSDYASTLLNLTEFQLETNEYDDYGEVVLSVEKQLIELQNYAELDPVSTDMYYLFAYKEAAVNYPLVFGAYAEGMQLLDDAPALTEDSEVALLSISYFEKAEELVSLLSLDALKVYVAFAYINNFAKFLSDPFVAAHVKFFRGVMLGAEASLSLEKICVEHVIDLLPVHAGAAYVAHRDDMKETGDAFIAMLDEILDAMAQNIKTLDWLDEQTRTSALSKLDTLDVMYLAPDDEQLEKEAEGLAKLDPTAFFDNVDFIYTAQYVALTWAIGADVDRDEWGMSAASANAYYSPYANQIVFPAGIMQSPFFDSKSTAAQIFGSLGVVAGHEITHGFDTMGANFDAKGNWNAWWTEVTATEFETRAQCLVDQYSSFYTEAEDGVELIPVNGMKTLGENIADNGGLHVAFNAYRNRISGSSNGGNNTDDDQLFFVSYAQTWCGKERDEMAVDSFITNVHAVGDVRVNGAVMNSAAFAKAFSCPAGATMNPSNKCVVW</sequence>
<dbReference type="PANTHER" id="PTHR11733">
    <property type="entry name" value="ZINC METALLOPROTEASE FAMILY M13 NEPRILYSIN-RELATED"/>
    <property type="match status" value="1"/>
</dbReference>
<dbReference type="Gene3D" id="1.10.1380.10">
    <property type="entry name" value="Neutral endopeptidase , domain2"/>
    <property type="match status" value="1"/>
</dbReference>
<evidence type="ECO:0000259" key="9">
    <source>
        <dbReference type="Pfam" id="PF05649"/>
    </source>
</evidence>
<keyword evidence="5" id="KW-0378">Hydrolase</keyword>
<evidence type="ECO:0000256" key="5">
    <source>
        <dbReference type="ARBA" id="ARBA00022801"/>
    </source>
</evidence>
<feature type="domain" description="Peptidase M13 N-terminal" evidence="9">
    <location>
        <begin position="73"/>
        <end position="448"/>
    </location>
</feature>
<accession>W2K044</accession>
<dbReference type="Pfam" id="PF05649">
    <property type="entry name" value="Peptidase_M13_N"/>
    <property type="match status" value="1"/>
</dbReference>
<dbReference type="InterPro" id="IPR024079">
    <property type="entry name" value="MetalloPept_cat_dom_sf"/>
</dbReference>
<keyword evidence="3" id="KW-0645">Protease</keyword>
<evidence type="ECO:0000256" key="2">
    <source>
        <dbReference type="ARBA" id="ARBA00007357"/>
    </source>
</evidence>
<dbReference type="SUPFAM" id="SSF55486">
    <property type="entry name" value="Metalloproteases ('zincins'), catalytic domain"/>
    <property type="match status" value="1"/>
</dbReference>
<evidence type="ECO:0000256" key="4">
    <source>
        <dbReference type="ARBA" id="ARBA00022723"/>
    </source>
</evidence>
<dbReference type="PANTHER" id="PTHR11733:SF167">
    <property type="entry name" value="FI17812P1-RELATED"/>
    <property type="match status" value="1"/>
</dbReference>
<dbReference type="VEuPathDB" id="FungiDB:PPTG_18763"/>
<organism evidence="10">
    <name type="scientific">Phytophthora nicotianae</name>
    <name type="common">Potato buckeye rot agent</name>
    <name type="synonym">Phytophthora parasitica</name>
    <dbReference type="NCBI Taxonomy" id="4792"/>
    <lineage>
        <taxon>Eukaryota</taxon>
        <taxon>Sar</taxon>
        <taxon>Stramenopiles</taxon>
        <taxon>Oomycota</taxon>
        <taxon>Peronosporomycetes</taxon>
        <taxon>Peronosporales</taxon>
        <taxon>Peronosporaceae</taxon>
        <taxon>Phytophthora</taxon>
    </lineage>
</organism>
<protein>
    <recommendedName>
        <fullName evidence="11">Peptidase M13 C-terminal domain-containing protein</fullName>
    </recommendedName>
</protein>
<name>W2K044_PHYNI</name>
<dbReference type="Pfam" id="PF01431">
    <property type="entry name" value="Peptidase_M13"/>
    <property type="match status" value="1"/>
</dbReference>
<evidence type="ECO:0000259" key="8">
    <source>
        <dbReference type="Pfam" id="PF01431"/>
    </source>
</evidence>
<dbReference type="CDD" id="cd08662">
    <property type="entry name" value="M13"/>
    <property type="match status" value="1"/>
</dbReference>
<dbReference type="GO" id="GO:0016485">
    <property type="term" value="P:protein processing"/>
    <property type="evidence" value="ECO:0007669"/>
    <property type="project" value="TreeGrafter"/>
</dbReference>
<evidence type="ECO:0000256" key="3">
    <source>
        <dbReference type="ARBA" id="ARBA00022670"/>
    </source>
</evidence>
<dbReference type="InterPro" id="IPR042089">
    <property type="entry name" value="Peptidase_M13_dom_2"/>
</dbReference>
<dbReference type="GO" id="GO:0004222">
    <property type="term" value="F:metalloendopeptidase activity"/>
    <property type="evidence" value="ECO:0007669"/>
    <property type="project" value="InterPro"/>
</dbReference>
<dbReference type="PROSITE" id="PS51885">
    <property type="entry name" value="NEPRILYSIN"/>
    <property type="match status" value="1"/>
</dbReference>
<dbReference type="EMBL" id="KI683438">
    <property type="protein sequence ID" value="ETL77790.1"/>
    <property type="molecule type" value="Genomic_DNA"/>
</dbReference>
<evidence type="ECO:0000256" key="6">
    <source>
        <dbReference type="ARBA" id="ARBA00022833"/>
    </source>
</evidence>
<dbReference type="GO" id="GO:0046872">
    <property type="term" value="F:metal ion binding"/>
    <property type="evidence" value="ECO:0007669"/>
    <property type="project" value="UniProtKB-KW"/>
</dbReference>